<feature type="compositionally biased region" description="Polar residues" evidence="1">
    <location>
        <begin position="246"/>
        <end position="257"/>
    </location>
</feature>
<dbReference type="InterPro" id="IPR021455">
    <property type="entry name" value="DUF3106"/>
</dbReference>
<feature type="region of interest" description="Disordered" evidence="1">
    <location>
        <begin position="238"/>
        <end position="257"/>
    </location>
</feature>
<accession>A0A158IIK3</accession>
<dbReference type="RefSeq" id="WP_053568471.1">
    <property type="nucleotide sequence ID" value="NZ_FCNY02000013.1"/>
</dbReference>
<feature type="compositionally biased region" description="Low complexity" evidence="1">
    <location>
        <begin position="203"/>
        <end position="226"/>
    </location>
</feature>
<feature type="chain" id="PRO_5011119156" evidence="2">
    <location>
        <begin position="23"/>
        <end position="257"/>
    </location>
</feature>
<proteinExistence type="predicted"/>
<feature type="region of interest" description="Disordered" evidence="1">
    <location>
        <begin position="164"/>
        <end position="185"/>
    </location>
</feature>
<evidence type="ECO:0000256" key="1">
    <source>
        <dbReference type="SAM" id="MobiDB-lite"/>
    </source>
</evidence>
<keyword evidence="2" id="KW-0732">Signal</keyword>
<feature type="compositionally biased region" description="Basic and acidic residues" evidence="1">
    <location>
        <begin position="164"/>
        <end position="174"/>
    </location>
</feature>
<name>A0A158IIK3_CABCO</name>
<dbReference type="Pfam" id="PF11304">
    <property type="entry name" value="DUF3106"/>
    <property type="match status" value="1"/>
</dbReference>
<feature type="region of interest" description="Disordered" evidence="1">
    <location>
        <begin position="200"/>
        <end position="233"/>
    </location>
</feature>
<dbReference type="Proteomes" id="UP000054740">
    <property type="component" value="Unassembled WGS sequence"/>
</dbReference>
<sequence>MSYKRGLAIVFGCAIAGMVAFAATYPRFYATAAAPPSSAATPAAGGSGAHADTNLSPLSALSSEGPLSWSHLTEAQHLALAPFVAQWDSFSDERKQKWLKIASRFHRMSPEAQKHLHQRMEEWVRLTPDERKVARENYQVSKAVPLEKREKAWDAYQKLSEEQKKKLAASERTRRPTVVSAPPTGKTEVKDINRLVAAREQGHASGHAEAGSATAPGTAAPTSGAPMQPAIPNAASIVPATPIPVSPQQAPSMYNGS</sequence>
<reference evidence="4" key="1">
    <citation type="submission" date="2016-01" db="EMBL/GenBank/DDBJ databases">
        <authorList>
            <person name="Peeters C."/>
        </authorList>
    </citation>
    <scope>NUCLEOTIDE SEQUENCE [LARGE SCALE GENOMIC DNA]</scope>
</reference>
<dbReference type="AlphaFoldDB" id="A0A158IIK3"/>
<gene>
    <name evidence="3" type="ORF">AWB70_04895</name>
</gene>
<protein>
    <submittedName>
        <fullName evidence="3">PF11304 family protein</fullName>
    </submittedName>
</protein>
<feature type="signal peptide" evidence="2">
    <location>
        <begin position="1"/>
        <end position="22"/>
    </location>
</feature>
<evidence type="ECO:0000256" key="2">
    <source>
        <dbReference type="SAM" id="SignalP"/>
    </source>
</evidence>
<organism evidence="3 4">
    <name type="scientific">Caballeronia cordobensis</name>
    <name type="common">Burkholderia cordobensis</name>
    <dbReference type="NCBI Taxonomy" id="1353886"/>
    <lineage>
        <taxon>Bacteria</taxon>
        <taxon>Pseudomonadati</taxon>
        <taxon>Pseudomonadota</taxon>
        <taxon>Betaproteobacteria</taxon>
        <taxon>Burkholderiales</taxon>
        <taxon>Burkholderiaceae</taxon>
        <taxon>Caballeronia</taxon>
    </lineage>
</organism>
<evidence type="ECO:0000313" key="4">
    <source>
        <dbReference type="Proteomes" id="UP000054740"/>
    </source>
</evidence>
<keyword evidence="4" id="KW-1185">Reference proteome</keyword>
<dbReference type="EMBL" id="FCNY02000013">
    <property type="protein sequence ID" value="SAL56398.1"/>
    <property type="molecule type" value="Genomic_DNA"/>
</dbReference>
<evidence type="ECO:0000313" key="3">
    <source>
        <dbReference type="EMBL" id="SAL56398.1"/>
    </source>
</evidence>